<dbReference type="RefSeq" id="WP_052812089.1">
    <property type="nucleotide sequence ID" value="NZ_BJOA01000029.1"/>
</dbReference>
<evidence type="ECO:0000259" key="3">
    <source>
        <dbReference type="PROSITE" id="PS50111"/>
    </source>
</evidence>
<dbReference type="EMBL" id="FNED01000003">
    <property type="protein sequence ID" value="SDI30913.1"/>
    <property type="molecule type" value="Genomic_DNA"/>
</dbReference>
<reference evidence="4 5" key="1">
    <citation type="submission" date="2016-10" db="EMBL/GenBank/DDBJ databases">
        <authorList>
            <person name="de Groot N.N."/>
        </authorList>
    </citation>
    <scope>NUCLEOTIDE SEQUENCE [LARGE SCALE GENOMIC DNA]</scope>
    <source>
        <strain evidence="4 5">DSM 2895</strain>
    </source>
</reference>
<dbReference type="GO" id="GO:0016020">
    <property type="term" value="C:membrane"/>
    <property type="evidence" value="ECO:0007669"/>
    <property type="project" value="InterPro"/>
</dbReference>
<keyword evidence="1 2" id="KW-0807">Transducer</keyword>
<dbReference type="InterPro" id="IPR004089">
    <property type="entry name" value="MCPsignal_dom"/>
</dbReference>
<dbReference type="OrthoDB" id="9807021at2"/>
<evidence type="ECO:0000256" key="1">
    <source>
        <dbReference type="ARBA" id="ARBA00023224"/>
    </source>
</evidence>
<dbReference type="AlphaFoldDB" id="A0A1G8JIN4"/>
<dbReference type="PANTHER" id="PTHR32089">
    <property type="entry name" value="METHYL-ACCEPTING CHEMOTAXIS PROTEIN MCPB"/>
    <property type="match status" value="1"/>
</dbReference>
<dbReference type="Pfam" id="PF00015">
    <property type="entry name" value="MCPsignal"/>
    <property type="match status" value="1"/>
</dbReference>
<dbReference type="Proteomes" id="UP000182836">
    <property type="component" value="Unassembled WGS sequence"/>
</dbReference>
<evidence type="ECO:0000256" key="2">
    <source>
        <dbReference type="PROSITE-ProRule" id="PRU00284"/>
    </source>
</evidence>
<evidence type="ECO:0000313" key="5">
    <source>
        <dbReference type="Proteomes" id="UP000182836"/>
    </source>
</evidence>
<feature type="domain" description="Methyl-accepting transducer" evidence="3">
    <location>
        <begin position="92"/>
        <end position="265"/>
    </location>
</feature>
<evidence type="ECO:0000313" key="4">
    <source>
        <dbReference type="EMBL" id="SDI30913.1"/>
    </source>
</evidence>
<sequence length="265" mass="29332">MPSIQNVKEWTPIIQSLIRTKQSAIVVGDANGNVLSSTGSIRFLSPGDVIRRESPIYHVIETRRPAEYNVPQDVYGMPLRVQAFPLDDGVLAITADTSTQNTLKTSIHEVYSVTGQIDASITDLSDMSEQMVSNFNEIEDEITQMNANFASIMEMNKLISYVADQTNLLSLNAAIESARLGDEGRAFGVVAQEMRKLANQTNDSAGQILTQIKYIQSEMDKIKHKIEENNIANAKHESSVTEIAQAIQQMASSMDKINTFAQENF</sequence>
<dbReference type="GeneID" id="87589805"/>
<proteinExistence type="predicted"/>
<name>A0A1G8JIN4_ANEMI</name>
<gene>
    <name evidence="4" type="ORF">SAMN04487909_10325</name>
</gene>
<dbReference type="GO" id="GO:0007165">
    <property type="term" value="P:signal transduction"/>
    <property type="evidence" value="ECO:0007669"/>
    <property type="project" value="UniProtKB-KW"/>
</dbReference>
<organism evidence="4 5">
    <name type="scientific">Aneurinibacillus migulanus</name>
    <name type="common">Bacillus migulanus</name>
    <dbReference type="NCBI Taxonomy" id="47500"/>
    <lineage>
        <taxon>Bacteria</taxon>
        <taxon>Bacillati</taxon>
        <taxon>Bacillota</taxon>
        <taxon>Bacilli</taxon>
        <taxon>Bacillales</taxon>
        <taxon>Paenibacillaceae</taxon>
        <taxon>Aneurinibacillus group</taxon>
        <taxon>Aneurinibacillus</taxon>
    </lineage>
</organism>
<dbReference type="PROSITE" id="PS50111">
    <property type="entry name" value="CHEMOTAXIS_TRANSDUC_2"/>
    <property type="match status" value="1"/>
</dbReference>
<protein>
    <submittedName>
        <fullName evidence="4">Methyl-accepting chemotaxis protein (MCP) signalling domain-containing protein</fullName>
    </submittedName>
</protein>
<accession>A0A1G8JIN4</accession>
<dbReference type="SUPFAM" id="SSF58104">
    <property type="entry name" value="Methyl-accepting chemotaxis protein (MCP) signaling domain"/>
    <property type="match status" value="1"/>
</dbReference>
<dbReference type="Gene3D" id="1.10.287.950">
    <property type="entry name" value="Methyl-accepting chemotaxis protein"/>
    <property type="match status" value="1"/>
</dbReference>
<dbReference type="SMART" id="SM00283">
    <property type="entry name" value="MA"/>
    <property type="match status" value="1"/>
</dbReference>
<dbReference type="PANTHER" id="PTHR32089:SF112">
    <property type="entry name" value="LYSOZYME-LIKE PROTEIN-RELATED"/>
    <property type="match status" value="1"/>
</dbReference>